<dbReference type="PROSITE" id="PS50068">
    <property type="entry name" value="LDLRA_2"/>
    <property type="match status" value="1"/>
</dbReference>
<dbReference type="Pfam" id="PF00057">
    <property type="entry name" value="Ldl_recept_a"/>
    <property type="match status" value="1"/>
</dbReference>
<evidence type="ECO:0000256" key="7">
    <source>
        <dbReference type="ARBA" id="ARBA00023157"/>
    </source>
</evidence>
<gene>
    <name evidence="8" type="ORF">CBR_g6467</name>
</gene>
<comment type="subcellular location">
    <subcellularLocation>
        <location evidence="2">Endomembrane system</location>
    </subcellularLocation>
    <subcellularLocation>
        <location evidence="1">Membrane</location>
        <topology evidence="1">Single-pass membrane protein</topology>
    </subcellularLocation>
</comment>
<reference evidence="8 9" key="1">
    <citation type="journal article" date="2018" name="Cell">
        <title>The Chara Genome: Secondary Complexity and Implications for Plant Terrestrialization.</title>
        <authorList>
            <person name="Nishiyama T."/>
            <person name="Sakayama H."/>
            <person name="Vries J.D."/>
            <person name="Buschmann H."/>
            <person name="Saint-Marcoux D."/>
            <person name="Ullrich K.K."/>
            <person name="Haas F.B."/>
            <person name="Vanderstraeten L."/>
            <person name="Becker D."/>
            <person name="Lang D."/>
            <person name="Vosolsobe S."/>
            <person name="Rombauts S."/>
            <person name="Wilhelmsson P.K.I."/>
            <person name="Janitza P."/>
            <person name="Kern R."/>
            <person name="Heyl A."/>
            <person name="Rumpler F."/>
            <person name="Villalobos L.I.A.C."/>
            <person name="Clay J.M."/>
            <person name="Skokan R."/>
            <person name="Toyoda A."/>
            <person name="Suzuki Y."/>
            <person name="Kagoshima H."/>
            <person name="Schijlen E."/>
            <person name="Tajeshwar N."/>
            <person name="Catarino B."/>
            <person name="Hetherington A.J."/>
            <person name="Saltykova A."/>
            <person name="Bonnot C."/>
            <person name="Breuninger H."/>
            <person name="Symeonidi A."/>
            <person name="Radhakrishnan G.V."/>
            <person name="Van Nieuwerburgh F."/>
            <person name="Deforce D."/>
            <person name="Chang C."/>
            <person name="Karol K.G."/>
            <person name="Hedrich R."/>
            <person name="Ulvskov P."/>
            <person name="Glockner G."/>
            <person name="Delwiche C.F."/>
            <person name="Petrasek J."/>
            <person name="Van de Peer Y."/>
            <person name="Friml J."/>
            <person name="Beilby M."/>
            <person name="Dolan L."/>
            <person name="Kohara Y."/>
            <person name="Sugano S."/>
            <person name="Fujiyama A."/>
            <person name="Delaux P.-M."/>
            <person name="Quint M."/>
            <person name="TheiBen G."/>
            <person name="Hagemann M."/>
            <person name="Harholt J."/>
            <person name="Dunand C."/>
            <person name="Zachgo S."/>
            <person name="Langdale J."/>
            <person name="Maumus F."/>
            <person name="Straeten D.V.D."/>
            <person name="Gould S.B."/>
            <person name="Rensing S.A."/>
        </authorList>
    </citation>
    <scope>NUCLEOTIDE SEQUENCE [LARGE SCALE GENOMIC DNA]</scope>
    <source>
        <strain evidence="8 9">S276</strain>
    </source>
</reference>
<sequence length="215" mass="23722">MGLVMATTSSSSPLSRRKAGVCRVSLRLGMAVLLLCISANSCAASSLPLPDKSNGVKEGRGKLYCFRGFTRCVSGIEQCIKPEQECNGIKDCADGSDEGHRCKSFDCAATGRYTCPSGRMRMNVTTSFGDLRYTHYTEYLCDRVKDCADGSDEDPSFCASYDCNTDVPHKPLRQLVPAPPPPPHRRRCPSGKGGCVNRGKAVRWSCRLRWRRRKR</sequence>
<keyword evidence="7" id="KW-1015">Disulfide bond</keyword>
<organism evidence="8 9">
    <name type="scientific">Chara braunii</name>
    <name type="common">Braun's stonewort</name>
    <dbReference type="NCBI Taxonomy" id="69332"/>
    <lineage>
        <taxon>Eukaryota</taxon>
        <taxon>Viridiplantae</taxon>
        <taxon>Streptophyta</taxon>
        <taxon>Charophyceae</taxon>
        <taxon>Charales</taxon>
        <taxon>Characeae</taxon>
        <taxon>Chara</taxon>
    </lineage>
</organism>
<keyword evidence="9" id="KW-1185">Reference proteome</keyword>
<evidence type="ECO:0000313" key="8">
    <source>
        <dbReference type="EMBL" id="GBG70339.1"/>
    </source>
</evidence>
<dbReference type="PRINTS" id="PR00261">
    <property type="entry name" value="LDLRECEPTOR"/>
</dbReference>
<protein>
    <submittedName>
        <fullName evidence="8">Uncharacterized protein</fullName>
    </submittedName>
</protein>
<keyword evidence="4" id="KW-0677">Repeat</keyword>
<dbReference type="EMBL" id="BFEA01000129">
    <property type="protein sequence ID" value="GBG70339.1"/>
    <property type="molecule type" value="Genomic_DNA"/>
</dbReference>
<evidence type="ECO:0000256" key="3">
    <source>
        <dbReference type="ARBA" id="ARBA00022692"/>
    </source>
</evidence>
<keyword evidence="6" id="KW-0472">Membrane</keyword>
<dbReference type="GO" id="GO:0005886">
    <property type="term" value="C:plasma membrane"/>
    <property type="evidence" value="ECO:0007669"/>
    <property type="project" value="TreeGrafter"/>
</dbReference>
<dbReference type="OrthoDB" id="664115at2759"/>
<dbReference type="STRING" id="69332.A0A388KJX8"/>
<comment type="caution">
    <text evidence="8">The sequence shown here is derived from an EMBL/GenBank/DDBJ whole genome shotgun (WGS) entry which is preliminary data.</text>
</comment>
<name>A0A388KJX8_CHABU</name>
<dbReference type="Gene3D" id="4.10.400.10">
    <property type="entry name" value="Low-density Lipoprotein Receptor"/>
    <property type="match status" value="2"/>
</dbReference>
<dbReference type="Proteomes" id="UP000265515">
    <property type="component" value="Unassembled WGS sequence"/>
</dbReference>
<keyword evidence="5" id="KW-1133">Transmembrane helix</keyword>
<dbReference type="AlphaFoldDB" id="A0A388KJX8"/>
<dbReference type="SUPFAM" id="SSF57424">
    <property type="entry name" value="LDL receptor-like module"/>
    <property type="match status" value="1"/>
</dbReference>
<evidence type="ECO:0000313" key="9">
    <source>
        <dbReference type="Proteomes" id="UP000265515"/>
    </source>
</evidence>
<dbReference type="InterPro" id="IPR036055">
    <property type="entry name" value="LDL_receptor-like_sf"/>
</dbReference>
<evidence type="ECO:0000256" key="6">
    <source>
        <dbReference type="ARBA" id="ARBA00023136"/>
    </source>
</evidence>
<evidence type="ECO:0000256" key="1">
    <source>
        <dbReference type="ARBA" id="ARBA00004167"/>
    </source>
</evidence>
<dbReference type="SMART" id="SM00192">
    <property type="entry name" value="LDLa"/>
    <property type="match status" value="2"/>
</dbReference>
<evidence type="ECO:0000256" key="5">
    <source>
        <dbReference type="ARBA" id="ARBA00022989"/>
    </source>
</evidence>
<evidence type="ECO:0000256" key="4">
    <source>
        <dbReference type="ARBA" id="ARBA00022737"/>
    </source>
</evidence>
<dbReference type="PANTHER" id="PTHR24270">
    <property type="entry name" value="LOW-DENSITY LIPOPROTEIN RECEPTOR-RELATED"/>
    <property type="match status" value="1"/>
</dbReference>
<dbReference type="InterPro" id="IPR002172">
    <property type="entry name" value="LDrepeatLR_classA_rpt"/>
</dbReference>
<dbReference type="GO" id="GO:0016192">
    <property type="term" value="P:vesicle-mediated transport"/>
    <property type="evidence" value="ECO:0007669"/>
    <property type="project" value="UniProtKB-ARBA"/>
</dbReference>
<dbReference type="CDD" id="cd00112">
    <property type="entry name" value="LDLa"/>
    <property type="match status" value="1"/>
</dbReference>
<dbReference type="PROSITE" id="PS01209">
    <property type="entry name" value="LDLRA_1"/>
    <property type="match status" value="1"/>
</dbReference>
<dbReference type="InterPro" id="IPR050685">
    <property type="entry name" value="LDLR"/>
</dbReference>
<accession>A0A388KJX8</accession>
<dbReference type="InterPro" id="IPR023415">
    <property type="entry name" value="LDLR_class-A_CS"/>
</dbReference>
<proteinExistence type="predicted"/>
<evidence type="ECO:0000256" key="2">
    <source>
        <dbReference type="ARBA" id="ARBA00004308"/>
    </source>
</evidence>
<dbReference type="GO" id="GO:0012505">
    <property type="term" value="C:endomembrane system"/>
    <property type="evidence" value="ECO:0007669"/>
    <property type="project" value="UniProtKB-SubCell"/>
</dbReference>
<keyword evidence="3" id="KW-0812">Transmembrane</keyword>
<dbReference type="Gramene" id="GBG70339">
    <property type="protein sequence ID" value="GBG70339"/>
    <property type="gene ID" value="CBR_g6467"/>
</dbReference>